<organism evidence="2">
    <name type="scientific">Jenufa minuta</name>
    <name type="common">Green alga</name>
    <dbReference type="NCBI Taxonomy" id="993092"/>
    <lineage>
        <taxon>Eukaryota</taxon>
        <taxon>Viridiplantae</taxon>
        <taxon>Chlorophyta</taxon>
        <taxon>core chlorophytes</taxon>
        <taxon>Chlorophyceae</taxon>
        <taxon>Jenufa</taxon>
    </lineage>
</organism>
<dbReference type="InterPro" id="IPR013597">
    <property type="entry name" value="Mat_intron_G2"/>
</dbReference>
<sequence>MSFKKNQLDQKILFPWNLIEKYILQIKQKIYFAEKKRDFIHVYRLQTILLHSWCFQSKILNIWFLEGILPDFKYTKMLGSNYPTLNSIKFKEEVFKKKESKTSSRKSQVFTDPSLISETFDLLFKNGVSKPLLYSKVHPHKKQVTLVSDSFLSQFKTNIKLTKHNKPSPSLTSMTNTFLNNFTQILNNMVLEKTNAKNLPFKGLNLLIDFSVSSILKKYRTTYENHDNPSIKHYIKHLKNGNPTNTDQVKIKKCHRIDYNRQSKFLEFRLNTLLKYFIYNYKTPTSNIQNYKYFYRLKRLYKILQKRFLIWAQWKAHYEFYSLSVNPGVFSTSKIQNIYKNLGNQPTFFLCIDILSKEKKLNTQELQQRKKLNIFKHVTRFKEFHSYNEFNNSWSRLDIPGRLLDFTFLYYTIEKNFFYMLIIEDYVSQNQGQSRHRKTLGFIEQTLVFENNQIIVSHQNNSFLKQFCQDFIREPMHNWKKENLFFNPNVTVSTIKTKFINSFLPYEENCPGINFLGVQIRHLNRKQNLHQNINIEAFRSSKVQALQLSKSIKPSISNIRNHLEQLRAIIKKNKTITQELLITKLSPQIRGWSLYYAKIFSLLNKEKEYLKGANYCDYITFKMLWRWACRRHPKKSRNWIKLKYFKKLNVPLTPPFGGVKTNVNEKKWSFCVIRITNSLTLDNCSKQFSYLCLPLHCDLN</sequence>
<keyword evidence="2" id="KW-0548">Nucleotidyltransferase</keyword>
<gene>
    <name evidence="2" type="primary">orf700</name>
</gene>
<dbReference type="EMBL" id="KT625414">
    <property type="protein sequence ID" value="ALO63017.1"/>
    <property type="molecule type" value="Genomic_DNA"/>
</dbReference>
<proteinExistence type="predicted"/>
<feature type="domain" description="Group II intron maturase-specific" evidence="1">
    <location>
        <begin position="560"/>
        <end position="645"/>
    </location>
</feature>
<evidence type="ECO:0000313" key="2">
    <source>
        <dbReference type="EMBL" id="ALO63017.1"/>
    </source>
</evidence>
<name>A0A0S2LP57_JENMI</name>
<reference evidence="2" key="1">
    <citation type="journal article" date="2015" name="BMC Evol. Biol.">
        <title>Chloroplast phylogenomic analysis of chlorophyte green algae identifies a novel lineage sister to the Sphaeropleales (Chlorophyceae).</title>
        <authorList>
            <person name="Lemieux C."/>
            <person name="Vincent A.T."/>
            <person name="Labarre A."/>
            <person name="Otis C."/>
            <person name="Turmel M."/>
        </authorList>
    </citation>
    <scope>NUCLEOTIDE SEQUENCE</scope>
</reference>
<dbReference type="GeneID" id="26378641"/>
<geneLocation type="chloroplast" evidence="2"/>
<protein>
    <submittedName>
        <fullName evidence="2">Putative reverse transcriptase</fullName>
    </submittedName>
</protein>
<dbReference type="RefSeq" id="YP_009184927.1">
    <property type="nucleotide sequence ID" value="NC_028582.1"/>
</dbReference>
<dbReference type="AlphaFoldDB" id="A0A0S2LP57"/>
<keyword evidence="2" id="KW-0150">Chloroplast</keyword>
<evidence type="ECO:0000259" key="1">
    <source>
        <dbReference type="Pfam" id="PF08388"/>
    </source>
</evidence>
<dbReference type="Pfam" id="PF08388">
    <property type="entry name" value="GIIM"/>
    <property type="match status" value="1"/>
</dbReference>
<keyword evidence="2" id="KW-0695">RNA-directed DNA polymerase</keyword>
<accession>A0A0S2LP57</accession>
<keyword evidence="2" id="KW-0934">Plastid</keyword>
<keyword evidence="2" id="KW-0808">Transferase</keyword>
<dbReference type="GO" id="GO:0003964">
    <property type="term" value="F:RNA-directed DNA polymerase activity"/>
    <property type="evidence" value="ECO:0007669"/>
    <property type="project" value="UniProtKB-KW"/>
</dbReference>